<accession>A0A932CPW0</accession>
<organism evidence="2 3">
    <name type="scientific">Tectimicrobiota bacterium</name>
    <dbReference type="NCBI Taxonomy" id="2528274"/>
    <lineage>
        <taxon>Bacteria</taxon>
        <taxon>Pseudomonadati</taxon>
        <taxon>Nitrospinota/Tectimicrobiota group</taxon>
        <taxon>Candidatus Tectimicrobiota</taxon>
    </lineage>
</organism>
<feature type="domain" description="Sulfatase-modifying factor enzyme-like" evidence="1">
    <location>
        <begin position="3"/>
        <end position="202"/>
    </location>
</feature>
<protein>
    <submittedName>
        <fullName evidence="2">SUMF1/EgtB/PvdO family nonheme iron enzyme</fullName>
    </submittedName>
</protein>
<dbReference type="InterPro" id="IPR016187">
    <property type="entry name" value="CTDL_fold"/>
</dbReference>
<dbReference type="InterPro" id="IPR042095">
    <property type="entry name" value="SUMF_sf"/>
</dbReference>
<dbReference type="Proteomes" id="UP000769766">
    <property type="component" value="Unassembled WGS sequence"/>
</dbReference>
<evidence type="ECO:0000259" key="1">
    <source>
        <dbReference type="Pfam" id="PF03781"/>
    </source>
</evidence>
<dbReference type="PANTHER" id="PTHR23150">
    <property type="entry name" value="SULFATASE MODIFYING FACTOR 1, 2"/>
    <property type="match status" value="1"/>
</dbReference>
<gene>
    <name evidence="2" type="ORF">HYY20_09585</name>
</gene>
<dbReference type="PANTHER" id="PTHR23150:SF19">
    <property type="entry name" value="FORMYLGLYCINE-GENERATING ENZYME"/>
    <property type="match status" value="1"/>
</dbReference>
<proteinExistence type="predicted"/>
<dbReference type="Gene3D" id="3.90.1580.10">
    <property type="entry name" value="paralog of FGE (formylglycine-generating enzyme)"/>
    <property type="match status" value="1"/>
</dbReference>
<reference evidence="2" key="1">
    <citation type="submission" date="2020-07" db="EMBL/GenBank/DDBJ databases">
        <title>Huge and variable diversity of episymbiotic CPR bacteria and DPANN archaea in groundwater ecosystems.</title>
        <authorList>
            <person name="He C.Y."/>
            <person name="Keren R."/>
            <person name="Whittaker M."/>
            <person name="Farag I.F."/>
            <person name="Doudna J."/>
            <person name="Cate J.H.D."/>
            <person name="Banfield J.F."/>
        </authorList>
    </citation>
    <scope>NUCLEOTIDE SEQUENCE</scope>
    <source>
        <strain evidence="2">NC_groundwater_672_Ag_B-0.1um_62_36</strain>
    </source>
</reference>
<dbReference type="SUPFAM" id="SSF56436">
    <property type="entry name" value="C-type lectin-like"/>
    <property type="match status" value="1"/>
</dbReference>
<feature type="non-terminal residue" evidence="2">
    <location>
        <position position="1"/>
    </location>
</feature>
<comment type="caution">
    <text evidence="2">The sequence shown here is derived from an EMBL/GenBank/DDBJ whole genome shotgun (WGS) entry which is preliminary data.</text>
</comment>
<dbReference type="InterPro" id="IPR051043">
    <property type="entry name" value="Sulfatase_Mod_Factor_Kinase"/>
</dbReference>
<dbReference type="InterPro" id="IPR005532">
    <property type="entry name" value="SUMF_dom"/>
</dbReference>
<dbReference type="EMBL" id="JACPRF010000287">
    <property type="protein sequence ID" value="MBI2877119.1"/>
    <property type="molecule type" value="Genomic_DNA"/>
</dbReference>
<dbReference type="AlphaFoldDB" id="A0A932CPW0"/>
<sequence>GQRTVYVEGFSIDKYEVTNRQYRKFVEATRYPRIPDHWQQNDNRPPPGEEDYPITFVSWYDAKAYAKWAGKRLPTEAEWEKAARGTDGRHYPWGMEFDKGKANTWESWGGSTGQTKAVGTHQGGVSPYGIHDMAGNVMEWTATEIKRYSQTKDGGGGQREELPLVLVRGGGWSSDGVDSSTFSRTITEPYIRSGGVGFRCARSDP</sequence>
<evidence type="ECO:0000313" key="2">
    <source>
        <dbReference type="EMBL" id="MBI2877119.1"/>
    </source>
</evidence>
<dbReference type="Pfam" id="PF03781">
    <property type="entry name" value="FGE-sulfatase"/>
    <property type="match status" value="1"/>
</dbReference>
<evidence type="ECO:0000313" key="3">
    <source>
        <dbReference type="Proteomes" id="UP000769766"/>
    </source>
</evidence>
<dbReference type="GO" id="GO:0120147">
    <property type="term" value="F:formylglycine-generating oxidase activity"/>
    <property type="evidence" value="ECO:0007669"/>
    <property type="project" value="TreeGrafter"/>
</dbReference>
<name>A0A932CPW0_UNCTE</name>